<protein>
    <submittedName>
        <fullName evidence="2">Uncharacterized protein</fullName>
    </submittedName>
</protein>
<dbReference type="Proteomes" id="UP000670092">
    <property type="component" value="Unassembled WGS sequence"/>
</dbReference>
<feature type="compositionally biased region" description="Basic and acidic residues" evidence="1">
    <location>
        <begin position="84"/>
        <end position="102"/>
    </location>
</feature>
<organism evidence="2 3">
    <name type="scientific">Ajellomyces capsulatus</name>
    <name type="common">Darling's disease fungus</name>
    <name type="synonym">Histoplasma capsulatum</name>
    <dbReference type="NCBI Taxonomy" id="5037"/>
    <lineage>
        <taxon>Eukaryota</taxon>
        <taxon>Fungi</taxon>
        <taxon>Dikarya</taxon>
        <taxon>Ascomycota</taxon>
        <taxon>Pezizomycotina</taxon>
        <taxon>Eurotiomycetes</taxon>
        <taxon>Eurotiomycetidae</taxon>
        <taxon>Onygenales</taxon>
        <taxon>Ajellomycetaceae</taxon>
        <taxon>Histoplasma</taxon>
    </lineage>
</organism>
<name>A0A8H8D6E0_AJECA</name>
<gene>
    <name evidence="2" type="ORF">I7I52_00407</name>
</gene>
<feature type="region of interest" description="Disordered" evidence="1">
    <location>
        <begin position="78"/>
        <end position="102"/>
    </location>
</feature>
<comment type="caution">
    <text evidence="2">The sequence shown here is derived from an EMBL/GenBank/DDBJ whole genome shotgun (WGS) entry which is preliminary data.</text>
</comment>
<evidence type="ECO:0000313" key="3">
    <source>
        <dbReference type="Proteomes" id="UP000670092"/>
    </source>
</evidence>
<evidence type="ECO:0000313" key="2">
    <source>
        <dbReference type="EMBL" id="KAG5302689.1"/>
    </source>
</evidence>
<dbReference type="EMBL" id="JAEVHI010000001">
    <property type="protein sequence ID" value="KAG5302689.1"/>
    <property type="molecule type" value="Genomic_DNA"/>
</dbReference>
<dbReference type="AlphaFoldDB" id="A0A8H8D6E0"/>
<proteinExistence type="predicted"/>
<accession>A0A8H8D6E0</accession>
<reference evidence="2 3" key="1">
    <citation type="submission" date="2021-01" db="EMBL/GenBank/DDBJ databases">
        <title>Chromosome-level genome assembly of a human fungal pathogen reveals clustering of transcriptionally co-regulated genes.</title>
        <authorList>
            <person name="Voorhies M."/>
            <person name="Cohen S."/>
            <person name="Shea T.P."/>
            <person name="Petrus S."/>
            <person name="Munoz J.F."/>
            <person name="Poplawski S."/>
            <person name="Goldman W.E."/>
            <person name="Michael T."/>
            <person name="Cuomo C.A."/>
            <person name="Sil A."/>
            <person name="Beyhan S."/>
        </authorList>
    </citation>
    <scope>NUCLEOTIDE SEQUENCE [LARGE SCALE GENOMIC DNA]</scope>
    <source>
        <strain evidence="2 3">G184AR</strain>
    </source>
</reference>
<sequence>MKAEWFAKKHIWPLQKEEYIRRETTPRQYIISSPAIGPSWPLNRSRRRSGVASRLAKPIIQSPYDNTHGDEGKIVSLQRITGMRADRARGQKKTKGEDDKRY</sequence>
<dbReference type="VEuPathDB" id="FungiDB:I7I52_00407"/>
<evidence type="ECO:0000256" key="1">
    <source>
        <dbReference type="SAM" id="MobiDB-lite"/>
    </source>
</evidence>